<dbReference type="Pfam" id="PF08486">
    <property type="entry name" value="SpoIID"/>
    <property type="match status" value="1"/>
</dbReference>
<feature type="chain" id="PRO_5038380882" evidence="1">
    <location>
        <begin position="23"/>
        <end position="401"/>
    </location>
</feature>
<accession>A0A3N2CRK5</accession>
<gene>
    <name evidence="3" type="ORF">EDD33_0725</name>
</gene>
<comment type="caution">
    <text evidence="3">The sequence shown here is derived from an EMBL/GenBank/DDBJ whole genome shotgun (WGS) entry which is preliminary data.</text>
</comment>
<dbReference type="GO" id="GO:0030435">
    <property type="term" value="P:sporulation resulting in formation of a cellular spore"/>
    <property type="evidence" value="ECO:0007669"/>
    <property type="project" value="InterPro"/>
</dbReference>
<feature type="domain" description="Sporulation stage II protein D amidase enhancer LytB N-terminal" evidence="2">
    <location>
        <begin position="200"/>
        <end position="287"/>
    </location>
</feature>
<dbReference type="EMBL" id="RKHO01000001">
    <property type="protein sequence ID" value="ROR89894.1"/>
    <property type="molecule type" value="Genomic_DNA"/>
</dbReference>
<evidence type="ECO:0000313" key="3">
    <source>
        <dbReference type="EMBL" id="ROR89894.1"/>
    </source>
</evidence>
<dbReference type="InterPro" id="IPR013486">
    <property type="entry name" value="SpoIID/LytB"/>
</dbReference>
<keyword evidence="1" id="KW-0732">Signal</keyword>
<organism evidence="3 4">
    <name type="scientific">Nocardioides aurantiacus</name>
    <dbReference type="NCBI Taxonomy" id="86796"/>
    <lineage>
        <taxon>Bacteria</taxon>
        <taxon>Bacillati</taxon>
        <taxon>Actinomycetota</taxon>
        <taxon>Actinomycetes</taxon>
        <taxon>Propionibacteriales</taxon>
        <taxon>Nocardioidaceae</taxon>
        <taxon>Nocardioides</taxon>
    </lineage>
</organism>
<proteinExistence type="predicted"/>
<dbReference type="RefSeq" id="WP_123389142.1">
    <property type="nucleotide sequence ID" value="NZ_RKHO01000001.1"/>
</dbReference>
<dbReference type="Proteomes" id="UP000281738">
    <property type="component" value="Unassembled WGS sequence"/>
</dbReference>
<evidence type="ECO:0000313" key="4">
    <source>
        <dbReference type="Proteomes" id="UP000281738"/>
    </source>
</evidence>
<evidence type="ECO:0000259" key="2">
    <source>
        <dbReference type="Pfam" id="PF08486"/>
    </source>
</evidence>
<dbReference type="AlphaFoldDB" id="A0A3N2CRK5"/>
<evidence type="ECO:0000256" key="1">
    <source>
        <dbReference type="SAM" id="SignalP"/>
    </source>
</evidence>
<dbReference type="NCBIfam" id="TIGR02669">
    <property type="entry name" value="SpoIID_LytB"/>
    <property type="match status" value="1"/>
</dbReference>
<dbReference type="OrthoDB" id="9773852at2"/>
<feature type="signal peptide" evidence="1">
    <location>
        <begin position="1"/>
        <end position="22"/>
    </location>
</feature>
<sequence>MSRTPGVLGAVRTTLALLVATAAVTTGAVSPAAADASYAVPSDGVLKLTGHGYGHGHGMSQYGARGAAQAGLKQGQIMSFYYPGTAAGTVRGNIWVRISADTDGMLSVAPASGLQVRQVGGPSYALPTTVGSLRPSSWRLRTSGDRNVLEFYAGGAWRGHRPGSVPMTGAAAFFRDTGPTTLRIGSVDRPYRGALRYVQRTTVNIVGMDDFVRGVVAREMPASWEPAAVQSQAVAARTYAAFERAANAGRAWQTCDTTSCQVYGGVNAEHPSADAAVRATARQVRTYDGKPAFTQFSSSSGGWTKAGSRPYLVAKADRYDATSSNPNHTWRTTLTRARVQSSYPALGTLRAVRVTRRDGNGDQGGRVLSVVLDGSRSDVTLTGTAFRSRFGLKSDWFRFGG</sequence>
<reference evidence="3 4" key="1">
    <citation type="submission" date="2018-11" db="EMBL/GenBank/DDBJ databases">
        <title>Sequencing the genomes of 1000 actinobacteria strains.</title>
        <authorList>
            <person name="Klenk H.-P."/>
        </authorList>
    </citation>
    <scope>NUCLEOTIDE SEQUENCE [LARGE SCALE GENOMIC DNA]</scope>
    <source>
        <strain evidence="3 4">DSM 12652</strain>
    </source>
</reference>
<protein>
    <submittedName>
        <fullName evidence="3">SpoIID/LytB domain protein</fullName>
    </submittedName>
</protein>
<keyword evidence="4" id="KW-1185">Reference proteome</keyword>
<name>A0A3N2CRK5_9ACTN</name>
<dbReference type="InterPro" id="IPR013693">
    <property type="entry name" value="SpoIID/LytB_N"/>
</dbReference>